<comment type="function">
    <text evidence="2">Binds to DNA and alters its conformation. May be involved in regulation of gene expression, nucleoid organization and DNA protection.</text>
</comment>
<keyword evidence="1 2" id="KW-0238">DNA-binding</keyword>
<evidence type="ECO:0000313" key="4">
    <source>
        <dbReference type="EMBL" id="NBI35132.1"/>
    </source>
</evidence>
<dbReference type="PANTHER" id="PTHR33449:SF1">
    <property type="entry name" value="NUCLEOID-ASSOCIATED PROTEIN YBAB"/>
    <property type="match status" value="1"/>
</dbReference>
<organism evidence="4">
    <name type="scientific">Muribaculaceae bacterium Z82</name>
    <dbReference type="NCBI Taxonomy" id="2304548"/>
    <lineage>
        <taxon>Bacteria</taxon>
        <taxon>Pseudomonadati</taxon>
        <taxon>Bacteroidota</taxon>
        <taxon>Bacteroidia</taxon>
        <taxon>Bacteroidales</taxon>
        <taxon>Muribaculaceae</taxon>
    </lineage>
</organism>
<proteinExistence type="inferred from homology"/>
<dbReference type="AlphaFoldDB" id="A0A7C9NV29"/>
<dbReference type="InterPro" id="IPR004401">
    <property type="entry name" value="YbaB/EbfC"/>
</dbReference>
<comment type="similarity">
    <text evidence="2">Belongs to the YbaB/EbfC family.</text>
</comment>
<dbReference type="EMBL" id="QWKH01000078">
    <property type="protein sequence ID" value="NBI35132.1"/>
    <property type="molecule type" value="Genomic_DNA"/>
</dbReference>
<name>A0A7C9NV29_9BACT</name>
<reference evidence="4" key="1">
    <citation type="submission" date="2018-08" db="EMBL/GenBank/DDBJ databases">
        <title>Murine metabolic-syndrome-specific gut microbial biobank.</title>
        <authorList>
            <person name="Liu C."/>
        </authorList>
    </citation>
    <scope>NUCLEOTIDE SEQUENCE [LARGE SCALE GENOMIC DNA]</scope>
    <source>
        <strain evidence="4">Z82</strain>
    </source>
</reference>
<comment type="subcellular location">
    <subcellularLocation>
        <location evidence="2">Cytoplasm</location>
        <location evidence="2">Nucleoid</location>
    </subcellularLocation>
</comment>
<dbReference type="NCBIfam" id="TIGR00103">
    <property type="entry name" value="DNA_YbaB_EbfC"/>
    <property type="match status" value="1"/>
</dbReference>
<dbReference type="InterPro" id="IPR036894">
    <property type="entry name" value="YbaB-like_sf"/>
</dbReference>
<keyword evidence="3" id="KW-0175">Coiled coil</keyword>
<comment type="subunit">
    <text evidence="2">Homodimer.</text>
</comment>
<protein>
    <recommendedName>
        <fullName evidence="2">Nucleoid-associated protein D1639_08850</fullName>
    </recommendedName>
</protein>
<dbReference type="GO" id="GO:0003677">
    <property type="term" value="F:DNA binding"/>
    <property type="evidence" value="ECO:0007669"/>
    <property type="project" value="UniProtKB-UniRule"/>
</dbReference>
<dbReference type="GO" id="GO:0005829">
    <property type="term" value="C:cytosol"/>
    <property type="evidence" value="ECO:0007669"/>
    <property type="project" value="TreeGrafter"/>
</dbReference>
<dbReference type="PIRSF" id="PIRSF004555">
    <property type="entry name" value="UCP004555"/>
    <property type="match status" value="1"/>
</dbReference>
<dbReference type="HAMAP" id="MF_00274">
    <property type="entry name" value="DNA_YbaB_EbfC"/>
    <property type="match status" value="1"/>
</dbReference>
<feature type="coiled-coil region" evidence="3">
    <location>
        <begin position="15"/>
        <end position="42"/>
    </location>
</feature>
<evidence type="ECO:0000256" key="2">
    <source>
        <dbReference type="HAMAP-Rule" id="MF_00274"/>
    </source>
</evidence>
<dbReference type="SUPFAM" id="SSF82607">
    <property type="entry name" value="YbaB-like"/>
    <property type="match status" value="1"/>
</dbReference>
<evidence type="ECO:0000256" key="3">
    <source>
        <dbReference type="SAM" id="Coils"/>
    </source>
</evidence>
<dbReference type="PANTHER" id="PTHR33449">
    <property type="entry name" value="NUCLEOID-ASSOCIATED PROTEIN YBAB"/>
    <property type="match status" value="1"/>
</dbReference>
<accession>A0A7C9NV29</accession>
<dbReference type="GO" id="GO:0043590">
    <property type="term" value="C:bacterial nucleoid"/>
    <property type="evidence" value="ECO:0007669"/>
    <property type="project" value="UniProtKB-UniRule"/>
</dbReference>
<keyword evidence="2" id="KW-0963">Cytoplasm</keyword>
<gene>
    <name evidence="4" type="ORF">D1639_08850</name>
</gene>
<dbReference type="Gene3D" id="3.30.1310.10">
    <property type="entry name" value="Nucleoid-associated protein YbaB-like domain"/>
    <property type="match status" value="1"/>
</dbReference>
<dbReference type="Pfam" id="PF02575">
    <property type="entry name" value="YbaB_DNA_bd"/>
    <property type="match status" value="1"/>
</dbReference>
<evidence type="ECO:0000256" key="1">
    <source>
        <dbReference type="ARBA" id="ARBA00023125"/>
    </source>
</evidence>
<sequence>MAKRGGFPGGGMGNMNAMMKQAQKMQAELARAQEEIKDMTFEASAGGGMVKAVALGDGSIKSITIDPEAVDPEDVEMLQDTVLAAVNEAIRGVNQLGSDRMSSATGGLSIPGLM</sequence>
<comment type="caution">
    <text evidence="4">The sequence shown here is derived from an EMBL/GenBank/DDBJ whole genome shotgun (WGS) entry which is preliminary data.</text>
</comment>